<accession>A0ABD2KRW9</accession>
<dbReference type="AlphaFoldDB" id="A0ABD2KRW9"/>
<comment type="caution">
    <text evidence="1">The sequence shown here is derived from an EMBL/GenBank/DDBJ whole genome shotgun (WGS) entry which is preliminary data.</text>
</comment>
<protein>
    <submittedName>
        <fullName evidence="1">Uncharacterized protein</fullName>
    </submittedName>
</protein>
<evidence type="ECO:0000313" key="1">
    <source>
        <dbReference type="EMBL" id="KAL3105462.1"/>
    </source>
</evidence>
<dbReference type="Proteomes" id="UP001620626">
    <property type="component" value="Unassembled WGS sequence"/>
</dbReference>
<dbReference type="EMBL" id="JBICBT010000684">
    <property type="protein sequence ID" value="KAL3105462.1"/>
    <property type="molecule type" value="Genomic_DNA"/>
</dbReference>
<dbReference type="PANTHER" id="PTHR45774">
    <property type="entry name" value="BTB/POZ DOMAIN-CONTAINING"/>
    <property type="match status" value="1"/>
</dbReference>
<reference evidence="1 2" key="1">
    <citation type="submission" date="2024-10" db="EMBL/GenBank/DDBJ databases">
        <authorList>
            <person name="Kim D."/>
        </authorList>
    </citation>
    <scope>NUCLEOTIDE SEQUENCE [LARGE SCALE GENOMIC DNA]</scope>
    <source>
        <strain evidence="1">BH-2024</strain>
    </source>
</reference>
<evidence type="ECO:0000313" key="2">
    <source>
        <dbReference type="Proteomes" id="UP001620626"/>
    </source>
</evidence>
<proteinExistence type="predicted"/>
<gene>
    <name evidence="1" type="ORF">niasHT_030330</name>
</gene>
<sequence length="134" mass="15002">MNVRLFADCIVIGHNGWSKFIAVLLRNEKKVGTERLGQQKKNVTGSGDYPALRWADEKCRQNATQCSAENLRSALCPALFKIRFPLITYEEFTQNIVPSGVLTPEESVGICQFHLPGLLSPVAFPSHARIFRVE</sequence>
<name>A0ABD2KRW9_9BILA</name>
<dbReference type="PANTHER" id="PTHR45774:SF3">
    <property type="entry name" value="BTB (POZ) DOMAIN-CONTAINING 2B-RELATED"/>
    <property type="match status" value="1"/>
</dbReference>
<organism evidence="1 2">
    <name type="scientific">Heterodera trifolii</name>
    <dbReference type="NCBI Taxonomy" id="157864"/>
    <lineage>
        <taxon>Eukaryota</taxon>
        <taxon>Metazoa</taxon>
        <taxon>Ecdysozoa</taxon>
        <taxon>Nematoda</taxon>
        <taxon>Chromadorea</taxon>
        <taxon>Rhabditida</taxon>
        <taxon>Tylenchina</taxon>
        <taxon>Tylenchomorpha</taxon>
        <taxon>Tylenchoidea</taxon>
        <taxon>Heteroderidae</taxon>
        <taxon>Heteroderinae</taxon>
        <taxon>Heterodera</taxon>
    </lineage>
</organism>
<keyword evidence="2" id="KW-1185">Reference proteome</keyword>